<keyword evidence="6" id="KW-1185">Reference proteome</keyword>
<protein>
    <recommendedName>
        <fullName evidence="4">PHD-type domain-containing protein</fullName>
    </recommendedName>
</protein>
<feature type="domain" description="PHD-type" evidence="4">
    <location>
        <begin position="1"/>
        <end position="103"/>
    </location>
</feature>
<dbReference type="InterPro" id="IPR051188">
    <property type="entry name" value="PHD-type_Zinc_Finger"/>
</dbReference>
<dbReference type="GO" id="GO:0005634">
    <property type="term" value="C:nucleus"/>
    <property type="evidence" value="ECO:0007669"/>
    <property type="project" value="TreeGrafter"/>
</dbReference>
<dbReference type="Pfam" id="PF13771">
    <property type="entry name" value="zf-HC5HC2H"/>
    <property type="match status" value="1"/>
</dbReference>
<evidence type="ECO:0000256" key="3">
    <source>
        <dbReference type="ARBA" id="ARBA00022833"/>
    </source>
</evidence>
<dbReference type="GO" id="GO:0008270">
    <property type="term" value="F:zinc ion binding"/>
    <property type="evidence" value="ECO:0007669"/>
    <property type="project" value="UniProtKB-KW"/>
</dbReference>
<keyword evidence="2" id="KW-0863">Zinc-finger</keyword>
<evidence type="ECO:0000256" key="2">
    <source>
        <dbReference type="ARBA" id="ARBA00022771"/>
    </source>
</evidence>
<dbReference type="InterPro" id="IPR035983">
    <property type="entry name" value="Hect_E3_ubiquitin_ligase"/>
</dbReference>
<dbReference type="Ensembl" id="ENSPMGT00000017667.1">
    <property type="protein sequence ID" value="ENSPMGP00000016540.1"/>
    <property type="gene ID" value="ENSPMGG00000013515.1"/>
</dbReference>
<dbReference type="InterPro" id="IPR034732">
    <property type="entry name" value="EPHD"/>
</dbReference>
<proteinExistence type="predicted"/>
<reference evidence="5" key="2">
    <citation type="submission" date="2025-09" db="UniProtKB">
        <authorList>
            <consortium name="Ensembl"/>
        </authorList>
    </citation>
    <scope>IDENTIFICATION</scope>
</reference>
<keyword evidence="3" id="KW-0862">Zinc</keyword>
<dbReference type="Gene3D" id="3.30.40.10">
    <property type="entry name" value="Zinc/RING finger domain, C3HC4 (zinc finger)"/>
    <property type="match status" value="2"/>
</dbReference>
<dbReference type="SMART" id="SM00249">
    <property type="entry name" value="PHD"/>
    <property type="match status" value="3"/>
</dbReference>
<dbReference type="PANTHER" id="PTHR12420">
    <property type="entry name" value="PHD FINGER PROTEIN"/>
    <property type="match status" value="1"/>
</dbReference>
<evidence type="ECO:0000313" key="6">
    <source>
        <dbReference type="Proteomes" id="UP000261520"/>
    </source>
</evidence>
<dbReference type="Proteomes" id="UP000261520">
    <property type="component" value="Unplaced"/>
</dbReference>
<name>A0A3B4AIN1_9GOBI</name>
<organism evidence="5 6">
    <name type="scientific">Periophthalmus magnuspinnatus</name>
    <dbReference type="NCBI Taxonomy" id="409849"/>
    <lineage>
        <taxon>Eukaryota</taxon>
        <taxon>Metazoa</taxon>
        <taxon>Chordata</taxon>
        <taxon>Craniata</taxon>
        <taxon>Vertebrata</taxon>
        <taxon>Euteleostomi</taxon>
        <taxon>Actinopterygii</taxon>
        <taxon>Neopterygii</taxon>
        <taxon>Teleostei</taxon>
        <taxon>Neoteleostei</taxon>
        <taxon>Acanthomorphata</taxon>
        <taxon>Gobiaria</taxon>
        <taxon>Gobiiformes</taxon>
        <taxon>Gobioidei</taxon>
        <taxon>Gobiidae</taxon>
        <taxon>Oxudercinae</taxon>
        <taxon>Periophthalmus</taxon>
    </lineage>
</organism>
<dbReference type="Pfam" id="PF26054">
    <property type="entry name" value="PHD_G2E3"/>
    <property type="match status" value="1"/>
</dbReference>
<dbReference type="InterPro" id="IPR059102">
    <property type="entry name" value="PHD_PHF7/G2E3-like"/>
</dbReference>
<dbReference type="AlphaFoldDB" id="A0A3B4AIN1"/>
<dbReference type="InterPro" id="IPR013083">
    <property type="entry name" value="Znf_RING/FYVE/PHD"/>
</dbReference>
<dbReference type="PANTHER" id="PTHR12420:SF42">
    <property type="entry name" value="G2_M PHASE-SPECIFIC E3 UBIQUITIN-PROTEIN LIGASE"/>
    <property type="match status" value="1"/>
</dbReference>
<evidence type="ECO:0000256" key="1">
    <source>
        <dbReference type="ARBA" id="ARBA00022723"/>
    </source>
</evidence>
<evidence type="ECO:0000259" key="4">
    <source>
        <dbReference type="PROSITE" id="PS51805"/>
    </source>
</evidence>
<dbReference type="InterPro" id="IPR011011">
    <property type="entry name" value="Znf_FYVE_PHD"/>
</dbReference>
<dbReference type="SUPFAM" id="SSF57903">
    <property type="entry name" value="FYVE/PHD zinc finger"/>
    <property type="match status" value="1"/>
</dbReference>
<evidence type="ECO:0000313" key="5">
    <source>
        <dbReference type="Ensembl" id="ENSPMGP00000016540.1"/>
    </source>
</evidence>
<reference evidence="5" key="1">
    <citation type="submission" date="2025-08" db="UniProtKB">
        <authorList>
            <consortium name="Ensembl"/>
        </authorList>
    </citation>
    <scope>IDENTIFICATION</scope>
</reference>
<sequence>ILGDKVKVPELKRSVHYFCLLTSCGVYQKGAEREGVFGFLVNDIKREMRRSSRLTCFGCHKKGACVGCFVPRCRKKVHFPCGQRLEFVSQFKCPFPSYCPAHAPSQSLSPGLSPGLDLSLPQSCSVCLDPIDPLLSFSILKCPSCHSSWFHRHCVQRQAHSSGLFFFRCTLCNNKDQFQEEMLRLGIHIPERDASWELETGAYSELLEVYRHCDAETCECPEGRGHSAKTGYLEIIRCRLCGSRGTHRKCSGLRLETRDWACPDCTSAIDGKSLCAFCFRFTDNRTPFSSSPGTDGALQHFLNLLLRQIQDCEVFEGPMGCKNLALNAQALKEDLYFDIGVLLALALVHGAPCLRFFSPALYQLLFNFPQNQPLTLSHLTPAAQSISELQSVLSSCSDHLTLSGCNRPIKSLEERAGLVDDLIAFSLITRMQLPLQR</sequence>
<dbReference type="GO" id="GO:0004842">
    <property type="term" value="F:ubiquitin-protein transferase activity"/>
    <property type="evidence" value="ECO:0007669"/>
    <property type="project" value="InterPro"/>
</dbReference>
<keyword evidence="1" id="KW-0479">Metal-binding</keyword>
<dbReference type="PROSITE" id="PS51805">
    <property type="entry name" value="EPHD"/>
    <property type="match status" value="1"/>
</dbReference>
<dbReference type="SUPFAM" id="SSF56204">
    <property type="entry name" value="Hect, E3 ligase catalytic domain"/>
    <property type="match status" value="1"/>
</dbReference>
<accession>A0A3B4AIN1</accession>
<dbReference type="InterPro" id="IPR001965">
    <property type="entry name" value="Znf_PHD"/>
</dbReference>